<proteinExistence type="predicted"/>
<name>W0UZW7_9BURK</name>
<keyword evidence="3" id="KW-1185">Reference proteome</keyword>
<feature type="chain" id="PRO_5004797432" evidence="1">
    <location>
        <begin position="24"/>
        <end position="341"/>
    </location>
</feature>
<feature type="signal peptide" evidence="1">
    <location>
        <begin position="1"/>
        <end position="23"/>
    </location>
</feature>
<dbReference type="eggNOG" id="COG1506">
    <property type="taxonomic scope" value="Bacteria"/>
</dbReference>
<dbReference type="STRING" id="1349767.GJA_506"/>
<reference evidence="2 3" key="1">
    <citation type="journal article" date="2015" name="Genome Announc.">
        <title>Genome Sequence of Mushroom Soft-Rot Pathogen Janthinobacterium agaricidamnosum.</title>
        <authorList>
            <person name="Graupner K."/>
            <person name="Lackner G."/>
            <person name="Hertweck C."/>
        </authorList>
    </citation>
    <scope>NUCLEOTIDE SEQUENCE [LARGE SCALE GENOMIC DNA]</scope>
    <source>
        <strain evidence="3">NBRC 102515 / DSM 9628</strain>
    </source>
</reference>
<dbReference type="KEGG" id="jag:GJA_506"/>
<dbReference type="PATRIC" id="fig|1349767.4.peg.2219"/>
<evidence type="ECO:0000313" key="2">
    <source>
        <dbReference type="EMBL" id="CDG81166.1"/>
    </source>
</evidence>
<dbReference type="AlphaFoldDB" id="W0UZW7"/>
<dbReference type="EMBL" id="HG322949">
    <property type="protein sequence ID" value="CDG81166.1"/>
    <property type="molecule type" value="Genomic_DNA"/>
</dbReference>
<gene>
    <name evidence="2" type="ORF">GJA_506</name>
</gene>
<sequence length="341" mass="38344">MLLRTFKSSLLLFLVLLTGVLTASIGATAQAQAAIPPPIADFFDNPEFSAALLSPDGRWLAMRMNGPQQRERLAVVDLSDYSIKVVAEFADVDIGEFEWVNPQRLIYNTRDRQIGRADLEYGPGLYAVNRDGSAFKQLASRSGTHRNNLGVAKMLPWHTFMMQQKGAQDTEYVYVLSQHYNSLQRPDYVDLLRLNTLTGHGEIVPRPGKTRRWLLDHQGQPRLAVTGERDMEQIFYRDPGKAEWRKLAEFKTYFGGPGNFVPFAFGPNGTLYVSARVIGDKSAIYSYDLQNSKIADQPLVTISDYDFDGSLITNKHDILGIRFLADAVATNWFSKPMQAVQ</sequence>
<evidence type="ECO:0000256" key="1">
    <source>
        <dbReference type="SAM" id="SignalP"/>
    </source>
</evidence>
<dbReference type="RefSeq" id="WP_242404428.1">
    <property type="nucleotide sequence ID" value="NZ_BCTH01000085.1"/>
</dbReference>
<evidence type="ECO:0000313" key="3">
    <source>
        <dbReference type="Proteomes" id="UP000027604"/>
    </source>
</evidence>
<protein>
    <submittedName>
        <fullName evidence="2">Uncharacterized protein</fullName>
    </submittedName>
</protein>
<dbReference type="HOGENOM" id="CLU_813241_0_0_4"/>
<organism evidence="2 3">
    <name type="scientific">Janthinobacterium agaricidamnosum NBRC 102515 = DSM 9628</name>
    <dbReference type="NCBI Taxonomy" id="1349767"/>
    <lineage>
        <taxon>Bacteria</taxon>
        <taxon>Pseudomonadati</taxon>
        <taxon>Pseudomonadota</taxon>
        <taxon>Betaproteobacteria</taxon>
        <taxon>Burkholderiales</taxon>
        <taxon>Oxalobacteraceae</taxon>
        <taxon>Janthinobacterium</taxon>
    </lineage>
</organism>
<dbReference type="Proteomes" id="UP000027604">
    <property type="component" value="Chromosome I"/>
</dbReference>
<dbReference type="SUPFAM" id="SSF82171">
    <property type="entry name" value="DPP6 N-terminal domain-like"/>
    <property type="match status" value="1"/>
</dbReference>
<accession>W0UZW7</accession>
<keyword evidence="1" id="KW-0732">Signal</keyword>